<dbReference type="RefSeq" id="WP_184930495.1">
    <property type="nucleotide sequence ID" value="NZ_JACHJY010000002.1"/>
</dbReference>
<evidence type="ECO:0000313" key="1">
    <source>
        <dbReference type="EMBL" id="MBB4980970.1"/>
    </source>
</evidence>
<dbReference type="Proteomes" id="UP000582643">
    <property type="component" value="Unassembled WGS sequence"/>
</dbReference>
<evidence type="ECO:0008006" key="3">
    <source>
        <dbReference type="Google" id="ProtNLM"/>
    </source>
</evidence>
<dbReference type="InterPro" id="IPR011051">
    <property type="entry name" value="RmlC_Cupin_sf"/>
</dbReference>
<proteinExistence type="predicted"/>
<dbReference type="SUPFAM" id="SSF51182">
    <property type="entry name" value="RmlC-like cupins"/>
    <property type="match status" value="1"/>
</dbReference>
<dbReference type="Pfam" id="PF13646">
    <property type="entry name" value="HEAT_2"/>
    <property type="match status" value="1"/>
</dbReference>
<accession>A0A7W7TZR4</accession>
<sequence length="300" mass="33077">MTHTLTPAESGTLDLADYLDHIRATVDPHDPDSILESAGALRALSDNTDLLVDHLNQELADLATWQSDNRYAGQSLLLGRGEGFLVRANIWMPPSSLTAGEEQALHSYETPHDHNFSFLTVGHLGPGYATTIWEYDPTAVDGHPGEPVDLTYLEHTTLPPGKIMYYRASRDIHTQHHPTELSVSLNLLLDNPDPLAEQRFFDPATSTITRTNHSRAVSAHRLLCDLAGHLADDRNTSLLEHLTVHHPAPAVRHAALENLGRSAGTQALPALERAAHDPHPAIRAHALRTLDEWDRQEQTA</sequence>
<dbReference type="AlphaFoldDB" id="A0A7W7TZR4"/>
<dbReference type="SMART" id="SM00567">
    <property type="entry name" value="EZ_HEAT"/>
    <property type="match status" value="1"/>
</dbReference>
<dbReference type="InterPro" id="IPR016024">
    <property type="entry name" value="ARM-type_fold"/>
</dbReference>
<reference evidence="1 2" key="1">
    <citation type="submission" date="2020-08" db="EMBL/GenBank/DDBJ databases">
        <title>Genomic Encyclopedia of Type Strains, Phase III (KMG-III): the genomes of soil and plant-associated and newly described type strains.</title>
        <authorList>
            <person name="Whitman W."/>
        </authorList>
    </citation>
    <scope>NUCLEOTIDE SEQUENCE [LARGE SCALE GENOMIC DNA]</scope>
    <source>
        <strain evidence="1 2">SFB5A</strain>
    </source>
</reference>
<dbReference type="InterPro" id="IPR011989">
    <property type="entry name" value="ARM-like"/>
</dbReference>
<protein>
    <recommendedName>
        <fullName evidence="3">HEAT repeat domain-containing protein</fullName>
    </recommendedName>
</protein>
<comment type="caution">
    <text evidence="1">The sequence shown here is derived from an EMBL/GenBank/DDBJ whole genome shotgun (WGS) entry which is preliminary data.</text>
</comment>
<organism evidence="1 2">
    <name type="scientific">Streptomyces nymphaeiformis</name>
    <dbReference type="NCBI Taxonomy" id="2663842"/>
    <lineage>
        <taxon>Bacteria</taxon>
        <taxon>Bacillati</taxon>
        <taxon>Actinomycetota</taxon>
        <taxon>Actinomycetes</taxon>
        <taxon>Kitasatosporales</taxon>
        <taxon>Streptomycetaceae</taxon>
        <taxon>Streptomyces</taxon>
    </lineage>
</organism>
<dbReference type="SUPFAM" id="SSF48371">
    <property type="entry name" value="ARM repeat"/>
    <property type="match status" value="1"/>
</dbReference>
<name>A0A7W7TZR4_9ACTN</name>
<dbReference type="InterPro" id="IPR004155">
    <property type="entry name" value="PBS_lyase_HEAT"/>
</dbReference>
<gene>
    <name evidence="1" type="ORF">GGE06_001878</name>
</gene>
<evidence type="ECO:0000313" key="2">
    <source>
        <dbReference type="Proteomes" id="UP000582643"/>
    </source>
</evidence>
<keyword evidence="2" id="KW-1185">Reference proteome</keyword>
<dbReference type="EMBL" id="JACHJY010000002">
    <property type="protein sequence ID" value="MBB4980970.1"/>
    <property type="molecule type" value="Genomic_DNA"/>
</dbReference>
<dbReference type="Gene3D" id="1.25.10.10">
    <property type="entry name" value="Leucine-rich Repeat Variant"/>
    <property type="match status" value="1"/>
</dbReference>